<evidence type="ECO:0000256" key="3">
    <source>
        <dbReference type="ARBA" id="ARBA00022692"/>
    </source>
</evidence>
<evidence type="ECO:0000256" key="1">
    <source>
        <dbReference type="ARBA" id="ARBA00004651"/>
    </source>
</evidence>
<dbReference type="SUPFAM" id="SSF161098">
    <property type="entry name" value="MetI-like"/>
    <property type="match status" value="1"/>
</dbReference>
<evidence type="ECO:0000256" key="5">
    <source>
        <dbReference type="ARBA" id="ARBA00023136"/>
    </source>
</evidence>
<dbReference type="CDD" id="cd06261">
    <property type="entry name" value="TM_PBP2"/>
    <property type="match status" value="1"/>
</dbReference>
<organism evidence="8 9">
    <name type="scientific">Rhodovulum sulfidophilum</name>
    <name type="common">Rhodobacter sulfidophilus</name>
    <dbReference type="NCBI Taxonomy" id="35806"/>
    <lineage>
        <taxon>Bacteria</taxon>
        <taxon>Pseudomonadati</taxon>
        <taxon>Pseudomonadota</taxon>
        <taxon>Alphaproteobacteria</taxon>
        <taxon>Rhodobacterales</taxon>
        <taxon>Paracoccaceae</taxon>
        <taxon>Rhodovulum</taxon>
    </lineage>
</organism>
<dbReference type="InterPro" id="IPR043429">
    <property type="entry name" value="ArtM/GltK/GlnP/TcyL/YhdX-like"/>
</dbReference>
<dbReference type="EMBL" id="AP014800">
    <property type="protein sequence ID" value="BAQ67527.1"/>
    <property type="molecule type" value="Genomic_DNA"/>
</dbReference>
<dbReference type="Gene3D" id="1.10.3720.10">
    <property type="entry name" value="MetI-like"/>
    <property type="match status" value="1"/>
</dbReference>
<evidence type="ECO:0000313" key="9">
    <source>
        <dbReference type="Proteomes" id="UP000064912"/>
    </source>
</evidence>
<comment type="similarity">
    <text evidence="6">Belongs to the binding-protein-dependent transport system permease family.</text>
</comment>
<dbReference type="AlphaFoldDB" id="A0A0D6AXD1"/>
<dbReference type="PANTHER" id="PTHR30614">
    <property type="entry name" value="MEMBRANE COMPONENT OF AMINO ACID ABC TRANSPORTER"/>
    <property type="match status" value="1"/>
</dbReference>
<gene>
    <name evidence="8" type="ORF">NHU_00356</name>
</gene>
<accession>A0A0D6AXD1</accession>
<feature type="transmembrane region" description="Helical" evidence="6">
    <location>
        <begin position="44"/>
        <end position="64"/>
    </location>
</feature>
<feature type="domain" description="ABC transmembrane type-1" evidence="7">
    <location>
        <begin position="40"/>
        <end position="255"/>
    </location>
</feature>
<dbReference type="Pfam" id="PF00528">
    <property type="entry name" value="BPD_transp_1"/>
    <property type="match status" value="1"/>
</dbReference>
<dbReference type="PATRIC" id="fig|35806.4.peg.365"/>
<name>A0A0D6AXD1_RHOSU</name>
<dbReference type="PANTHER" id="PTHR30614:SF10">
    <property type="entry name" value="ARGININE ABC TRANSPORTER PERMEASE PROTEIN ARTM"/>
    <property type="match status" value="1"/>
</dbReference>
<dbReference type="eggNOG" id="COG4160">
    <property type="taxonomic scope" value="Bacteria"/>
</dbReference>
<dbReference type="GO" id="GO:0005886">
    <property type="term" value="C:plasma membrane"/>
    <property type="evidence" value="ECO:0007669"/>
    <property type="project" value="UniProtKB-SubCell"/>
</dbReference>
<keyword evidence="4 6" id="KW-1133">Transmembrane helix</keyword>
<evidence type="ECO:0000256" key="4">
    <source>
        <dbReference type="ARBA" id="ARBA00022989"/>
    </source>
</evidence>
<keyword evidence="2" id="KW-1003">Cell membrane</keyword>
<dbReference type="Proteomes" id="UP000064912">
    <property type="component" value="Chromosome"/>
</dbReference>
<keyword evidence="5 6" id="KW-0472">Membrane</keyword>
<feature type="transmembrane region" description="Helical" evidence="6">
    <location>
        <begin position="122"/>
        <end position="141"/>
    </location>
</feature>
<protein>
    <submittedName>
        <fullName evidence="8">Binding-protein-dependent transport system</fullName>
    </submittedName>
</protein>
<dbReference type="PROSITE" id="PS50928">
    <property type="entry name" value="ABC_TM1"/>
    <property type="match status" value="1"/>
</dbReference>
<dbReference type="GO" id="GO:0006865">
    <property type="term" value="P:amino acid transport"/>
    <property type="evidence" value="ECO:0007669"/>
    <property type="project" value="TreeGrafter"/>
</dbReference>
<dbReference type="RefSeq" id="WP_060833610.1">
    <property type="nucleotide sequence ID" value="NZ_JAESJE010000141.1"/>
</dbReference>
<keyword evidence="2" id="KW-0997">Cell inner membrane</keyword>
<proteinExistence type="inferred from homology"/>
<evidence type="ECO:0000256" key="2">
    <source>
        <dbReference type="ARBA" id="ARBA00022519"/>
    </source>
</evidence>
<keyword evidence="3 6" id="KW-0812">Transmembrane</keyword>
<comment type="subcellular location">
    <subcellularLocation>
        <location evidence="1 6">Cell membrane</location>
        <topology evidence="1 6">Multi-pass membrane protein</topology>
    </subcellularLocation>
</comment>
<evidence type="ECO:0000313" key="8">
    <source>
        <dbReference type="EMBL" id="BAQ67527.1"/>
    </source>
</evidence>
<sequence length="279" mass="31945">MSCAQTFHDYAFRSLGYGERLLPRSDFTLCEQFTLIGSGLVWNIYFGALALFFGFFLATAVAVARDSRFLAVRKPAEWFIFVFRGSPLFIQFFLAYQAFVLLPRNGIELNLIFTQITADTHLLTRAWAGALIVLFLNTAAYSGEIFYGALRSVPKGDLEAADAYGMAGWTRFRRIVWPTMLRLAWPAYTNEAIFLFHATTLVFFSGFPAWQQKGDALYYANYFADKTFNPFIPYPIVAFYFILVTLAIVGLFGLINRRLNRHLPAENRPRLRVRPQVIR</sequence>
<keyword evidence="6" id="KW-0813">Transport</keyword>
<evidence type="ECO:0000259" key="7">
    <source>
        <dbReference type="PROSITE" id="PS50928"/>
    </source>
</evidence>
<dbReference type="GO" id="GO:0055085">
    <property type="term" value="P:transmembrane transport"/>
    <property type="evidence" value="ECO:0007669"/>
    <property type="project" value="InterPro"/>
</dbReference>
<feature type="transmembrane region" description="Helical" evidence="6">
    <location>
        <begin position="192"/>
        <end position="211"/>
    </location>
</feature>
<feature type="transmembrane region" description="Helical" evidence="6">
    <location>
        <begin position="231"/>
        <end position="255"/>
    </location>
</feature>
<dbReference type="KEGG" id="rsu:NHU_00356"/>
<evidence type="ECO:0000256" key="6">
    <source>
        <dbReference type="RuleBase" id="RU363032"/>
    </source>
</evidence>
<feature type="transmembrane region" description="Helical" evidence="6">
    <location>
        <begin position="76"/>
        <end position="102"/>
    </location>
</feature>
<dbReference type="InterPro" id="IPR000515">
    <property type="entry name" value="MetI-like"/>
</dbReference>
<reference evidence="8 9" key="1">
    <citation type="submission" date="2015-02" db="EMBL/GenBank/DDBJ databases">
        <title>Genome sequene of Rhodovulum sulfidophilum DSM 2351.</title>
        <authorList>
            <person name="Nagao N."/>
        </authorList>
    </citation>
    <scope>NUCLEOTIDE SEQUENCE [LARGE SCALE GENOMIC DNA]</scope>
    <source>
        <strain evidence="8 9">DSM 2351</strain>
    </source>
</reference>
<dbReference type="InterPro" id="IPR035906">
    <property type="entry name" value="MetI-like_sf"/>
</dbReference>